<protein>
    <submittedName>
        <fullName evidence="6">LysR family transcriptional regulator</fullName>
    </submittedName>
</protein>
<dbReference type="Gene3D" id="3.40.190.10">
    <property type="entry name" value="Periplasmic binding protein-like II"/>
    <property type="match status" value="2"/>
</dbReference>
<comment type="similarity">
    <text evidence="1">Belongs to the LysR transcriptional regulatory family.</text>
</comment>
<dbReference type="InterPro" id="IPR036388">
    <property type="entry name" value="WH-like_DNA-bd_sf"/>
</dbReference>
<accession>A0A5R9BDR4</accession>
<proteinExistence type="inferred from homology"/>
<dbReference type="GO" id="GO:0003677">
    <property type="term" value="F:DNA binding"/>
    <property type="evidence" value="ECO:0007669"/>
    <property type="project" value="UniProtKB-KW"/>
</dbReference>
<dbReference type="RefSeq" id="WP_138252499.1">
    <property type="nucleotide sequence ID" value="NZ_VAVZ01000010.1"/>
</dbReference>
<dbReference type="OrthoDB" id="4131546at2"/>
<keyword evidence="4" id="KW-0804">Transcription</keyword>
<dbReference type="SUPFAM" id="SSF46785">
    <property type="entry name" value="Winged helix' DNA-binding domain"/>
    <property type="match status" value="1"/>
</dbReference>
<dbReference type="Pfam" id="PF00126">
    <property type="entry name" value="HTH_1"/>
    <property type="match status" value="1"/>
</dbReference>
<comment type="caution">
    <text evidence="6">The sequence shown here is derived from an EMBL/GenBank/DDBJ whole genome shotgun (WGS) entry which is preliminary data.</text>
</comment>
<reference evidence="6 7" key="1">
    <citation type="submission" date="2019-05" db="EMBL/GenBank/DDBJ databases">
        <title>Nesterenkonia sp. GY074 isolated from the Southern Atlantic Ocean.</title>
        <authorList>
            <person name="Zhang G."/>
        </authorList>
    </citation>
    <scope>NUCLEOTIDE SEQUENCE [LARGE SCALE GENOMIC DNA]</scope>
    <source>
        <strain evidence="6 7">GY074</strain>
    </source>
</reference>
<dbReference type="GO" id="GO:0032993">
    <property type="term" value="C:protein-DNA complex"/>
    <property type="evidence" value="ECO:0007669"/>
    <property type="project" value="TreeGrafter"/>
</dbReference>
<keyword evidence="7" id="KW-1185">Reference proteome</keyword>
<dbReference type="InterPro" id="IPR000847">
    <property type="entry name" value="LysR_HTH_N"/>
</dbReference>
<evidence type="ECO:0000256" key="4">
    <source>
        <dbReference type="ARBA" id="ARBA00023163"/>
    </source>
</evidence>
<dbReference type="AlphaFoldDB" id="A0A5R9BDR4"/>
<dbReference type="Gene3D" id="1.10.10.10">
    <property type="entry name" value="Winged helix-like DNA-binding domain superfamily/Winged helix DNA-binding domain"/>
    <property type="match status" value="1"/>
</dbReference>
<dbReference type="InterPro" id="IPR036390">
    <property type="entry name" value="WH_DNA-bd_sf"/>
</dbReference>
<organism evidence="6 7">
    <name type="scientific">Nesterenkonia salmonea</name>
    <dbReference type="NCBI Taxonomy" id="1804987"/>
    <lineage>
        <taxon>Bacteria</taxon>
        <taxon>Bacillati</taxon>
        <taxon>Actinomycetota</taxon>
        <taxon>Actinomycetes</taxon>
        <taxon>Micrococcales</taxon>
        <taxon>Micrococcaceae</taxon>
        <taxon>Nesterenkonia</taxon>
    </lineage>
</organism>
<dbReference type="SUPFAM" id="SSF53850">
    <property type="entry name" value="Periplasmic binding protein-like II"/>
    <property type="match status" value="1"/>
</dbReference>
<evidence type="ECO:0000313" key="6">
    <source>
        <dbReference type="EMBL" id="TLP98389.1"/>
    </source>
</evidence>
<dbReference type="PROSITE" id="PS50931">
    <property type="entry name" value="HTH_LYSR"/>
    <property type="match status" value="1"/>
</dbReference>
<feature type="domain" description="HTH lysR-type" evidence="5">
    <location>
        <begin position="1"/>
        <end position="58"/>
    </location>
</feature>
<dbReference type="PANTHER" id="PTHR30346">
    <property type="entry name" value="TRANSCRIPTIONAL DUAL REGULATOR HCAR-RELATED"/>
    <property type="match status" value="1"/>
</dbReference>
<keyword evidence="2" id="KW-0805">Transcription regulation</keyword>
<evidence type="ECO:0000259" key="5">
    <source>
        <dbReference type="PROSITE" id="PS50931"/>
    </source>
</evidence>
<gene>
    <name evidence="6" type="ORF">FEF26_05315</name>
</gene>
<name>A0A5R9BDR4_9MICC</name>
<evidence type="ECO:0000256" key="3">
    <source>
        <dbReference type="ARBA" id="ARBA00023125"/>
    </source>
</evidence>
<dbReference type="Proteomes" id="UP000310458">
    <property type="component" value="Unassembled WGS sequence"/>
</dbReference>
<dbReference type="Pfam" id="PF03466">
    <property type="entry name" value="LysR_substrate"/>
    <property type="match status" value="1"/>
</dbReference>
<sequence length="304" mass="32835">MDYRHLELLREISARGTLAAVAEATHRSPSAVSQQLRAAEKEWGVRLVERFSRSVRLTPEGELLASGAEVISEHMAALTARLDARRGAPAGTVVIGTLPSAGEALLPGLIDRLRGTQIRLELDDFDLAEADFGARAHDADIVIAHSVSGSAPAGTEQLESTVIGEEPLVVALPAEHPMASVEAIGPQEAVMMDWIGVPEGYPFDTVLHACEARTGQPVQRRLRLRDNRLVEALVVAGVGPALLPGFTTRHREGMVLRPLTGVRSSRRILALSRPDRRARLVVRTVLELLTEVTAELVVPVDQPE</sequence>
<dbReference type="EMBL" id="VAVZ01000010">
    <property type="protein sequence ID" value="TLP98389.1"/>
    <property type="molecule type" value="Genomic_DNA"/>
</dbReference>
<dbReference type="PANTHER" id="PTHR30346:SF29">
    <property type="entry name" value="LYSR SUBSTRATE-BINDING"/>
    <property type="match status" value="1"/>
</dbReference>
<dbReference type="GO" id="GO:0003700">
    <property type="term" value="F:DNA-binding transcription factor activity"/>
    <property type="evidence" value="ECO:0007669"/>
    <property type="project" value="InterPro"/>
</dbReference>
<evidence type="ECO:0000313" key="7">
    <source>
        <dbReference type="Proteomes" id="UP000310458"/>
    </source>
</evidence>
<keyword evidence="3" id="KW-0238">DNA-binding</keyword>
<evidence type="ECO:0000256" key="1">
    <source>
        <dbReference type="ARBA" id="ARBA00009437"/>
    </source>
</evidence>
<dbReference type="InterPro" id="IPR005119">
    <property type="entry name" value="LysR_subst-bd"/>
</dbReference>
<evidence type="ECO:0000256" key="2">
    <source>
        <dbReference type="ARBA" id="ARBA00023015"/>
    </source>
</evidence>